<dbReference type="EMBL" id="VTPC01091140">
    <property type="protein sequence ID" value="KAF2879560.1"/>
    <property type="molecule type" value="Genomic_DNA"/>
</dbReference>
<comment type="caution">
    <text evidence="2">The sequence shown here is derived from an EMBL/GenBank/DDBJ whole genome shotgun (WGS) entry which is preliminary data.</text>
</comment>
<feature type="domain" description="Knr4/Smi1-like" evidence="1">
    <location>
        <begin position="41"/>
        <end position="179"/>
    </location>
</feature>
<dbReference type="InterPro" id="IPR037883">
    <property type="entry name" value="Knr4/Smi1-like_sf"/>
</dbReference>
<dbReference type="Gene3D" id="3.40.1580.10">
    <property type="entry name" value="SMI1/KNR4-like"/>
    <property type="match status" value="1"/>
</dbReference>
<dbReference type="PANTHER" id="PTHR31854:SF2">
    <property type="entry name" value="TUBULIN POLYGLUTAMYLASE COMPLEX SUBUNIT 2"/>
    <property type="match status" value="1"/>
</dbReference>
<evidence type="ECO:0000313" key="2">
    <source>
        <dbReference type="EMBL" id="KAF2879560.1"/>
    </source>
</evidence>
<evidence type="ECO:0000259" key="1">
    <source>
        <dbReference type="SMART" id="SM00860"/>
    </source>
</evidence>
<organism evidence="2 3">
    <name type="scientific">Ignelater luminosus</name>
    <name type="common">Cucubano</name>
    <name type="synonym">Pyrophorus luminosus</name>
    <dbReference type="NCBI Taxonomy" id="2038154"/>
    <lineage>
        <taxon>Eukaryota</taxon>
        <taxon>Metazoa</taxon>
        <taxon>Ecdysozoa</taxon>
        <taxon>Arthropoda</taxon>
        <taxon>Hexapoda</taxon>
        <taxon>Insecta</taxon>
        <taxon>Pterygota</taxon>
        <taxon>Neoptera</taxon>
        <taxon>Endopterygota</taxon>
        <taxon>Coleoptera</taxon>
        <taxon>Polyphaga</taxon>
        <taxon>Elateriformia</taxon>
        <taxon>Elateroidea</taxon>
        <taxon>Elateridae</taxon>
        <taxon>Agrypninae</taxon>
        <taxon>Pyrophorini</taxon>
        <taxon>Ignelater</taxon>
    </lineage>
</organism>
<dbReference type="Proteomes" id="UP000801492">
    <property type="component" value="Unassembled WGS sequence"/>
</dbReference>
<sequence length="312" mass="36236">MHFVVDTVSEFTYFQNLLLGLADALNKCVGVKRTYLRKTIPLTNSEISDWEEEEGVSLPDDLRSFYSSSNGYMFEWTYTFGDGTPKESVVGRIEVNSLEKLRRVYGYETTNESGITVCKGRFVLRLSLESKLFELSLIPERGRIVLVYLYPNYEPSIWLLMSNMKFYFLADNITLYLRMSIVHLGIPLWQLAYTPEGVPQWTENMFRMLLPSFNTFGKTLEKMKKARRLKKDNDFPEVPLNKLDPNLFTILPRAVTPVSQKVVAPPPVVSVPEKPKVTKRKPIFSPIQTRRECCVRSPVKYKRKPLYYIKKQ</sequence>
<protein>
    <recommendedName>
        <fullName evidence="1">Knr4/Smi1-like domain-containing protein</fullName>
    </recommendedName>
</protein>
<dbReference type="SMART" id="SM00860">
    <property type="entry name" value="SMI1_KNR4"/>
    <property type="match status" value="1"/>
</dbReference>
<gene>
    <name evidence="2" type="ORF">ILUMI_26609</name>
</gene>
<dbReference type="PANTHER" id="PTHR31854">
    <property type="entry name" value="TUBULIN POLYGLUTAMYLASE COMPLEX SUBUNIT 2"/>
    <property type="match status" value="1"/>
</dbReference>
<reference evidence="2" key="1">
    <citation type="submission" date="2019-08" db="EMBL/GenBank/DDBJ databases">
        <title>The genome of the North American firefly Photinus pyralis.</title>
        <authorList>
            <consortium name="Photinus pyralis genome working group"/>
            <person name="Fallon T.R."/>
            <person name="Sander Lower S.E."/>
            <person name="Weng J.-K."/>
        </authorList>
    </citation>
    <scope>NUCLEOTIDE SEQUENCE</scope>
    <source>
        <strain evidence="2">TRF0915ILg1</strain>
        <tissue evidence="2">Whole body</tissue>
    </source>
</reference>
<evidence type="ECO:0000313" key="3">
    <source>
        <dbReference type="Proteomes" id="UP000801492"/>
    </source>
</evidence>
<dbReference type="SUPFAM" id="SSF160631">
    <property type="entry name" value="SMI1/KNR4-like"/>
    <property type="match status" value="1"/>
</dbReference>
<name>A0A8K0C3M1_IGNLU</name>
<accession>A0A8K0C3M1</accession>
<dbReference type="InterPro" id="IPR018958">
    <property type="entry name" value="Knr4/Smi1-like_dom"/>
</dbReference>
<proteinExistence type="predicted"/>
<dbReference type="InterPro" id="IPR039231">
    <property type="entry name" value="TPGS2"/>
</dbReference>
<dbReference type="AlphaFoldDB" id="A0A8K0C3M1"/>
<dbReference type="Pfam" id="PF09346">
    <property type="entry name" value="SMI1_KNR4"/>
    <property type="match status" value="1"/>
</dbReference>
<keyword evidence="3" id="KW-1185">Reference proteome</keyword>
<dbReference type="OrthoDB" id="10249691at2759"/>